<evidence type="ECO:0000313" key="1">
    <source>
        <dbReference type="EMBL" id="GBL90228.1"/>
    </source>
</evidence>
<evidence type="ECO:0000313" key="2">
    <source>
        <dbReference type="Proteomes" id="UP000499080"/>
    </source>
</evidence>
<organism evidence="1 2">
    <name type="scientific">Araneus ventricosus</name>
    <name type="common">Orbweaver spider</name>
    <name type="synonym">Epeira ventricosa</name>
    <dbReference type="NCBI Taxonomy" id="182803"/>
    <lineage>
        <taxon>Eukaryota</taxon>
        <taxon>Metazoa</taxon>
        <taxon>Ecdysozoa</taxon>
        <taxon>Arthropoda</taxon>
        <taxon>Chelicerata</taxon>
        <taxon>Arachnida</taxon>
        <taxon>Araneae</taxon>
        <taxon>Araneomorphae</taxon>
        <taxon>Entelegynae</taxon>
        <taxon>Araneoidea</taxon>
        <taxon>Araneidae</taxon>
        <taxon>Araneus</taxon>
    </lineage>
</organism>
<dbReference type="AlphaFoldDB" id="A0A4Y2BDV2"/>
<comment type="caution">
    <text evidence="1">The sequence shown here is derived from an EMBL/GenBank/DDBJ whole genome shotgun (WGS) entry which is preliminary data.</text>
</comment>
<sequence length="130" mass="14696">MPLTKEERIDIILLAWGGTTHHVAPTFNATHRMQITHNTAKTYQGIQRADSVAGASRSGKPKKTTDLIYFLFTTHPGPAYPRGCKAFHRPEGKHKTKEMNYIKKRIYKEPQGVSRTILKSSFTTITQEKG</sequence>
<name>A0A4Y2BDV2_ARAVE</name>
<dbReference type="EMBL" id="BGPR01000070">
    <property type="protein sequence ID" value="GBL90228.1"/>
    <property type="molecule type" value="Genomic_DNA"/>
</dbReference>
<protein>
    <recommendedName>
        <fullName evidence="3">DUF4817 domain-containing protein</fullName>
    </recommendedName>
</protein>
<proteinExistence type="predicted"/>
<keyword evidence="2" id="KW-1185">Reference proteome</keyword>
<gene>
    <name evidence="1" type="ORF">AVEN_130343_1</name>
</gene>
<dbReference type="Proteomes" id="UP000499080">
    <property type="component" value="Unassembled WGS sequence"/>
</dbReference>
<accession>A0A4Y2BDV2</accession>
<reference evidence="1 2" key="1">
    <citation type="journal article" date="2019" name="Sci. Rep.">
        <title>Orb-weaving spider Araneus ventricosus genome elucidates the spidroin gene catalogue.</title>
        <authorList>
            <person name="Kono N."/>
            <person name="Nakamura H."/>
            <person name="Ohtoshi R."/>
            <person name="Moran D.A.P."/>
            <person name="Shinohara A."/>
            <person name="Yoshida Y."/>
            <person name="Fujiwara M."/>
            <person name="Mori M."/>
            <person name="Tomita M."/>
            <person name="Arakawa K."/>
        </authorList>
    </citation>
    <scope>NUCLEOTIDE SEQUENCE [LARGE SCALE GENOMIC DNA]</scope>
</reference>
<evidence type="ECO:0008006" key="3">
    <source>
        <dbReference type="Google" id="ProtNLM"/>
    </source>
</evidence>
<dbReference type="OrthoDB" id="8117402at2759"/>